<proteinExistence type="predicted"/>
<sequence length="246" mass="27335">MNLHRDMADRCFELVGLGRIDEASEIAERAVQGDPEDGRFWQFLGLLRHRQGDFPGACEALETASLLVPLEPSSRCALAECHARAGRKGLACDLYRQLGRDERCPTALLSAVAAGLGSLGENEAALAACRKIIRRDPEHHHAHFGVAFYLRRLRRPLPSVIAAIARAHELAPQVSLYRVSLAVLLDHSGQREEACDLLRDVDPTAMQCSSCLQRAMAIFQEAGDWERFEAFRAQTDAVQKPERHEC</sequence>
<accession>A0AAU7C9F3</accession>
<dbReference type="Pfam" id="PF07721">
    <property type="entry name" value="TPR_4"/>
    <property type="match status" value="2"/>
</dbReference>
<evidence type="ECO:0000313" key="1">
    <source>
        <dbReference type="EMBL" id="XBH02077.1"/>
    </source>
</evidence>
<dbReference type="GO" id="GO:0042802">
    <property type="term" value="F:identical protein binding"/>
    <property type="evidence" value="ECO:0007669"/>
    <property type="project" value="InterPro"/>
</dbReference>
<reference evidence="1" key="1">
    <citation type="submission" date="2024-05" db="EMBL/GenBank/DDBJ databases">
        <title>Planctomycetes of the genus Singulisphaera possess chitinolytic capabilities.</title>
        <authorList>
            <person name="Ivanova A."/>
        </authorList>
    </citation>
    <scope>NUCLEOTIDE SEQUENCE</scope>
    <source>
        <strain evidence="1">Ch08T</strain>
    </source>
</reference>
<dbReference type="PANTHER" id="PTHR12558:SF13">
    <property type="entry name" value="CELL DIVISION CYCLE PROTEIN 27 HOMOLOG"/>
    <property type="match status" value="1"/>
</dbReference>
<organism evidence="1">
    <name type="scientific">Singulisphaera sp. Ch08</name>
    <dbReference type="NCBI Taxonomy" id="3120278"/>
    <lineage>
        <taxon>Bacteria</taxon>
        <taxon>Pseudomonadati</taxon>
        <taxon>Planctomycetota</taxon>
        <taxon>Planctomycetia</taxon>
        <taxon>Isosphaerales</taxon>
        <taxon>Isosphaeraceae</taxon>
        <taxon>Singulisphaera</taxon>
    </lineage>
</organism>
<dbReference type="Gene3D" id="1.25.40.10">
    <property type="entry name" value="Tetratricopeptide repeat domain"/>
    <property type="match status" value="2"/>
</dbReference>
<name>A0AAU7C9F3_9BACT</name>
<dbReference type="RefSeq" id="WP_406694820.1">
    <property type="nucleotide sequence ID" value="NZ_CP155447.1"/>
</dbReference>
<dbReference type="InterPro" id="IPR011717">
    <property type="entry name" value="TPR-4"/>
</dbReference>
<dbReference type="Pfam" id="PF13432">
    <property type="entry name" value="TPR_16"/>
    <property type="match status" value="1"/>
</dbReference>
<dbReference type="InterPro" id="IPR011990">
    <property type="entry name" value="TPR-like_helical_dom_sf"/>
</dbReference>
<dbReference type="SUPFAM" id="SSF48452">
    <property type="entry name" value="TPR-like"/>
    <property type="match status" value="1"/>
</dbReference>
<dbReference type="EMBL" id="CP155447">
    <property type="protein sequence ID" value="XBH02077.1"/>
    <property type="molecule type" value="Genomic_DNA"/>
</dbReference>
<protein>
    <submittedName>
        <fullName evidence="1">Tetratricopeptide repeat protein</fullName>
    </submittedName>
</protein>
<dbReference type="PANTHER" id="PTHR12558">
    <property type="entry name" value="CELL DIVISION CYCLE 16,23,27"/>
    <property type="match status" value="1"/>
</dbReference>
<dbReference type="AlphaFoldDB" id="A0AAU7C9F3"/>
<gene>
    <name evidence="1" type="ORF">V5E97_27625</name>
</gene>